<evidence type="ECO:0000313" key="1">
    <source>
        <dbReference type="EMBL" id="MEZ0454117.1"/>
    </source>
</evidence>
<comment type="caution">
    <text evidence="1">The sequence shown here is derived from an EMBL/GenBank/DDBJ whole genome shotgun (WGS) entry which is preliminary data.</text>
</comment>
<proteinExistence type="predicted"/>
<organism evidence="1 2">
    <name type="scientific">Sphingobacterium thalpophilum</name>
    <dbReference type="NCBI Taxonomy" id="259"/>
    <lineage>
        <taxon>Bacteria</taxon>
        <taxon>Pseudomonadati</taxon>
        <taxon>Bacteroidota</taxon>
        <taxon>Sphingobacteriia</taxon>
        <taxon>Sphingobacteriales</taxon>
        <taxon>Sphingobacteriaceae</taxon>
        <taxon>Sphingobacterium</taxon>
    </lineage>
</organism>
<gene>
    <name evidence="1" type="ORF">ABTW24_21175</name>
</gene>
<dbReference type="Proteomes" id="UP001566204">
    <property type="component" value="Unassembled WGS sequence"/>
</dbReference>
<dbReference type="EMBL" id="JBEOQB010000006">
    <property type="protein sequence ID" value="MEZ0454117.1"/>
    <property type="molecule type" value="Genomic_DNA"/>
</dbReference>
<name>A0ABV4HIH9_9SPHI</name>
<keyword evidence="2" id="KW-1185">Reference proteome</keyword>
<reference evidence="1 2" key="1">
    <citation type="submission" date="2024-06" db="EMBL/GenBank/DDBJ databases">
        <title>Soil Sphingobacterium thalpophilum.</title>
        <authorList>
            <person name="Yang J."/>
            <person name="Li J."/>
        </authorList>
    </citation>
    <scope>NUCLEOTIDE SEQUENCE [LARGE SCALE GENOMIC DNA]</scope>
    <source>
        <strain evidence="1 2">22g91tb</strain>
    </source>
</reference>
<sequence>MKIPLGEIIQTIDKTGQTGGGIISTVNWIISLLRRMTQTGVEPIPTDGEMKLPPD</sequence>
<dbReference type="RefSeq" id="WP_160169505.1">
    <property type="nucleotide sequence ID" value="NZ_JALHSB010000006.1"/>
</dbReference>
<evidence type="ECO:0000313" key="2">
    <source>
        <dbReference type="Proteomes" id="UP001566204"/>
    </source>
</evidence>
<accession>A0ABV4HIH9</accession>
<dbReference type="GeneID" id="78465829"/>
<protein>
    <submittedName>
        <fullName evidence="1">Uncharacterized protein</fullName>
    </submittedName>
</protein>